<organism evidence="1 2">
    <name type="scientific">Spirodela intermedia</name>
    <name type="common">Intermediate duckweed</name>
    <dbReference type="NCBI Taxonomy" id="51605"/>
    <lineage>
        <taxon>Eukaryota</taxon>
        <taxon>Viridiplantae</taxon>
        <taxon>Streptophyta</taxon>
        <taxon>Embryophyta</taxon>
        <taxon>Tracheophyta</taxon>
        <taxon>Spermatophyta</taxon>
        <taxon>Magnoliopsida</taxon>
        <taxon>Liliopsida</taxon>
        <taxon>Araceae</taxon>
        <taxon>Lemnoideae</taxon>
        <taxon>Spirodela</taxon>
    </lineage>
</organism>
<dbReference type="EMBL" id="CACRZD030000344">
    <property type="protein sequence ID" value="CAA6675525.1"/>
    <property type="molecule type" value="Genomic_DNA"/>
</dbReference>
<name>A0ABN7EC89_SPIIN</name>
<evidence type="ECO:0000313" key="1">
    <source>
        <dbReference type="EMBL" id="CAA6675525.1"/>
    </source>
</evidence>
<evidence type="ECO:0000313" key="2">
    <source>
        <dbReference type="Proteomes" id="UP001189122"/>
    </source>
</evidence>
<sequence length="58" mass="6255">MGCFKAPHAVKSLVQEPQARGSKLLRTLTEYVCVTPLLHHGGQPSLGQGVVVHMYLGN</sequence>
<comment type="caution">
    <text evidence="1">The sequence shown here is derived from an EMBL/GenBank/DDBJ whole genome shotgun (WGS) entry which is preliminary data.</text>
</comment>
<dbReference type="Proteomes" id="UP001189122">
    <property type="component" value="Unassembled WGS sequence"/>
</dbReference>
<protein>
    <submittedName>
        <fullName evidence="1">Uncharacterized protein</fullName>
    </submittedName>
</protein>
<reference evidence="2" key="1">
    <citation type="journal article" date="2020" name="Sci. Rep.">
        <title>Chromosome-scale genome assembly for the duckweed Spirodela intermedia, integrating cytogenetic maps, PacBio and Oxford Nanopore libraries.</title>
        <authorList>
            <person name="Hoang P.T.N."/>
            <person name="Fiebig A."/>
            <person name="Novak P."/>
            <person name="Macas J."/>
            <person name="Cao H.X."/>
            <person name="Stepanenko A."/>
            <person name="Chen G."/>
            <person name="Borisjuk N."/>
            <person name="Scholz U."/>
            <person name="Schubert I."/>
        </authorList>
    </citation>
    <scope>NUCLEOTIDE SEQUENCE [LARGE SCALE GENOMIC DNA]</scope>
</reference>
<proteinExistence type="predicted"/>
<gene>
    <name evidence="1" type="ORF">SI7747_UN021867</name>
</gene>
<keyword evidence="2" id="KW-1185">Reference proteome</keyword>
<accession>A0ABN7EC89</accession>